<accession>A0A0J6C9C6</accession>
<evidence type="ECO:0000313" key="2">
    <source>
        <dbReference type="EMBL" id="CUI87095.1"/>
    </source>
</evidence>
<keyword evidence="4" id="KW-1185">Reference proteome</keyword>
<accession>A0A0M7FX17</accession>
<name>A0A0J6C9C6_9BORD</name>
<dbReference type="NCBIfam" id="TIGR02532">
    <property type="entry name" value="IV_pilin_GFxxxE"/>
    <property type="match status" value="1"/>
</dbReference>
<reference evidence="2 3" key="1">
    <citation type="submission" date="2015-09" db="EMBL/GenBank/DDBJ databases">
        <authorList>
            <person name="Jackson K.R."/>
            <person name="Lunt B.L."/>
            <person name="Fisher J.N.B."/>
            <person name="Gardner A.V."/>
            <person name="Bailey M.E."/>
            <person name="Deus L.M."/>
            <person name="Earl A.S."/>
            <person name="Gibby P.D."/>
            <person name="Hartmann K.A."/>
            <person name="Liu J.E."/>
            <person name="Manci A.M."/>
            <person name="Nielsen D.A."/>
            <person name="Solomon M.B."/>
            <person name="Breakwell D.P."/>
            <person name="Burnett S.H."/>
            <person name="Grose J.H."/>
        </authorList>
    </citation>
    <scope>NUCLEOTIDE SEQUENCE [LARGE SCALE GENOMIC DNA]</scope>
    <source>
        <strain evidence="2 3">2789STDY5608636</strain>
    </source>
</reference>
<dbReference type="KEGG" id="bpdz:BBN53_05300"/>
<proteinExistence type="predicted"/>
<evidence type="ECO:0000313" key="1">
    <source>
        <dbReference type="EMBL" id="ANY15355.1"/>
    </source>
</evidence>
<dbReference type="Pfam" id="PF07963">
    <property type="entry name" value="N_methyl"/>
    <property type="match status" value="1"/>
</dbReference>
<dbReference type="SUPFAM" id="SSF54523">
    <property type="entry name" value="Pili subunits"/>
    <property type="match status" value="1"/>
</dbReference>
<protein>
    <submittedName>
        <fullName evidence="1 2">Pilus assembly protein</fullName>
    </submittedName>
</protein>
<reference evidence="1 4" key="2">
    <citation type="submission" date="2016-07" db="EMBL/GenBank/DDBJ databases">
        <title>Complete genome sequences of Bordetella pseudohinzii.</title>
        <authorList>
            <person name="Spilker T."/>
            <person name="Darrah R."/>
            <person name="LiPuma J.J."/>
        </authorList>
    </citation>
    <scope>NUCLEOTIDE SEQUENCE [LARGE SCALE GENOMIC DNA]</scope>
    <source>
        <strain evidence="1 4">HI4681</strain>
    </source>
</reference>
<dbReference type="Proteomes" id="UP000092950">
    <property type="component" value="Chromosome"/>
</dbReference>
<dbReference type="RefSeq" id="WP_043212407.1">
    <property type="nucleotide sequence ID" value="NZ_CAJGUP010000086.1"/>
</dbReference>
<sequence>MRRRQRGFALLELVVAMSIGLLLAVLAAGQWARQTEELAARASGQWMEQIRLALEQALARDLGGWATGQARTGAFADPAAPTLAELVRQGLLPKGFPARAPLGFGVRLAVLPDGGCPGEPCRVDALVMADQALRTRGGQADLMRLAPLLQPMGAAGGYARPQLQGAQFHYPNPPRPGMTALPLGTPVGWAGTHGGLDPRYVRVGDDRDPRLRAGLTVAGSIQAGQRLSAGEYLRAGARRVLGRACAPEEAGALAQGDQGELLQCHRGRWRPAEGSFGGAYGYNNRTGCGLHTGQSMVNPMSGACACPPGFAAVPVSYGGKWTQTEGWTTGFVCVRPSEGGP</sequence>
<dbReference type="OrthoDB" id="8900503at2"/>
<gene>
    <name evidence="1" type="ORF">BBN53_05300</name>
    <name evidence="2" type="ORF">ERS370011_02649</name>
</gene>
<evidence type="ECO:0000313" key="3">
    <source>
        <dbReference type="Proteomes" id="UP000053096"/>
    </source>
</evidence>
<organism evidence="2 3">
    <name type="scientific">Bordetella pseudohinzii</name>
    <dbReference type="NCBI Taxonomy" id="1331258"/>
    <lineage>
        <taxon>Bacteria</taxon>
        <taxon>Pseudomonadati</taxon>
        <taxon>Pseudomonadota</taxon>
        <taxon>Betaproteobacteria</taxon>
        <taxon>Burkholderiales</taxon>
        <taxon>Alcaligenaceae</taxon>
        <taxon>Bordetella</taxon>
    </lineage>
</organism>
<dbReference type="AlphaFoldDB" id="A0A0J6C9C6"/>
<dbReference type="InterPro" id="IPR045584">
    <property type="entry name" value="Pilin-like"/>
</dbReference>
<dbReference type="InterPro" id="IPR012902">
    <property type="entry name" value="N_methyl_site"/>
</dbReference>
<evidence type="ECO:0000313" key="4">
    <source>
        <dbReference type="Proteomes" id="UP000092950"/>
    </source>
</evidence>
<dbReference type="EMBL" id="CYTV01000006">
    <property type="protein sequence ID" value="CUI87095.1"/>
    <property type="molecule type" value="Genomic_DNA"/>
</dbReference>
<dbReference type="EMBL" id="CP016440">
    <property type="protein sequence ID" value="ANY15355.1"/>
    <property type="molecule type" value="Genomic_DNA"/>
</dbReference>
<dbReference type="Proteomes" id="UP000053096">
    <property type="component" value="Unassembled WGS sequence"/>
</dbReference>